<name>A0A2K1QVM4_9PEZI</name>
<keyword evidence="2" id="KW-1185">Reference proteome</keyword>
<evidence type="ECO:0000313" key="1">
    <source>
        <dbReference type="EMBL" id="PNS19102.1"/>
    </source>
</evidence>
<accession>A0A2K1QVM4</accession>
<dbReference type="InParanoid" id="A0A2K1QVM4"/>
<comment type="caution">
    <text evidence="1">The sequence shown here is derived from an EMBL/GenBank/DDBJ whole genome shotgun (WGS) entry which is preliminary data.</text>
</comment>
<dbReference type="AlphaFoldDB" id="A0A2K1QVM4"/>
<protein>
    <submittedName>
        <fullName evidence="1">Enolase-phosphatase E1</fullName>
    </submittedName>
</protein>
<dbReference type="Proteomes" id="UP000243797">
    <property type="component" value="Unassembled WGS sequence"/>
</dbReference>
<reference evidence="1 2" key="1">
    <citation type="submission" date="2017-06" db="EMBL/GenBank/DDBJ databases">
        <title>Draft genome sequence of a variant of Elsinoe murrayae.</title>
        <authorList>
            <person name="Cheng Q."/>
        </authorList>
    </citation>
    <scope>NUCLEOTIDE SEQUENCE [LARGE SCALE GENOMIC DNA]</scope>
    <source>
        <strain evidence="1 2">CQ-2017a</strain>
    </source>
</reference>
<sequence>MPNYSEGAEPWFPTPNFAAGDHDRGRCGHVSLQSSWTIPASTTVQALDGIMYPTTMTGSSSYFHPDDMAVRIATANDSITTPTNLFDESIAPEGDGSQYFQQLTWAMLDNERPPTSALGYRNDDRMYENIARALDDDGFLNDGETVSTHGRQEGYFSFQSGERFWADGGSN</sequence>
<gene>
    <name evidence="1" type="ORF">CAC42_1838</name>
</gene>
<evidence type="ECO:0000313" key="2">
    <source>
        <dbReference type="Proteomes" id="UP000243797"/>
    </source>
</evidence>
<organism evidence="1 2">
    <name type="scientific">Sphaceloma murrayae</name>
    <dbReference type="NCBI Taxonomy" id="2082308"/>
    <lineage>
        <taxon>Eukaryota</taxon>
        <taxon>Fungi</taxon>
        <taxon>Dikarya</taxon>
        <taxon>Ascomycota</taxon>
        <taxon>Pezizomycotina</taxon>
        <taxon>Dothideomycetes</taxon>
        <taxon>Dothideomycetidae</taxon>
        <taxon>Myriangiales</taxon>
        <taxon>Elsinoaceae</taxon>
        <taxon>Sphaceloma</taxon>
    </lineage>
</organism>
<dbReference type="EMBL" id="NKHZ01000033">
    <property type="protein sequence ID" value="PNS19102.1"/>
    <property type="molecule type" value="Genomic_DNA"/>
</dbReference>
<proteinExistence type="predicted"/>